<name>A0A914ER53_9BILA</name>
<proteinExistence type="predicted"/>
<accession>A0A914ER53</accession>
<dbReference type="AlphaFoldDB" id="A0A914ER53"/>
<reference evidence="3" key="1">
    <citation type="submission" date="2022-11" db="UniProtKB">
        <authorList>
            <consortium name="WormBaseParasite"/>
        </authorList>
    </citation>
    <scope>IDENTIFICATION</scope>
</reference>
<organism evidence="2 3">
    <name type="scientific">Acrobeloides nanus</name>
    <dbReference type="NCBI Taxonomy" id="290746"/>
    <lineage>
        <taxon>Eukaryota</taxon>
        <taxon>Metazoa</taxon>
        <taxon>Ecdysozoa</taxon>
        <taxon>Nematoda</taxon>
        <taxon>Chromadorea</taxon>
        <taxon>Rhabditida</taxon>
        <taxon>Tylenchina</taxon>
        <taxon>Cephalobomorpha</taxon>
        <taxon>Cephaloboidea</taxon>
        <taxon>Cephalobidae</taxon>
        <taxon>Acrobeloides</taxon>
    </lineage>
</organism>
<keyword evidence="2" id="KW-1185">Reference proteome</keyword>
<dbReference type="InterPro" id="IPR050868">
    <property type="entry name" value="ELMO_domain-containing"/>
</dbReference>
<dbReference type="WBParaSite" id="ACRNAN_scaffold9931.g13955.t1">
    <property type="protein sequence ID" value="ACRNAN_scaffold9931.g13955.t1"/>
    <property type="gene ID" value="ACRNAN_scaffold9931.g13955"/>
</dbReference>
<dbReference type="Pfam" id="PF04727">
    <property type="entry name" value="ELMO_CED12"/>
    <property type="match status" value="1"/>
</dbReference>
<dbReference type="PROSITE" id="PS51335">
    <property type="entry name" value="ELMO"/>
    <property type="match status" value="1"/>
</dbReference>
<protein>
    <submittedName>
        <fullName evidence="3">ELMO domain-containing protein</fullName>
    </submittedName>
</protein>
<dbReference type="GO" id="GO:0005096">
    <property type="term" value="F:GTPase activator activity"/>
    <property type="evidence" value="ECO:0007669"/>
    <property type="project" value="TreeGrafter"/>
</dbReference>
<dbReference type="InterPro" id="IPR006816">
    <property type="entry name" value="ELMO_dom"/>
</dbReference>
<dbReference type="Proteomes" id="UP000887540">
    <property type="component" value="Unplaced"/>
</dbReference>
<sequence>MRWISGIGYAVRAIIIDSLVWLSQTISGKANLEYILDQKSPTPSAKTLKIEEIFRNHSNTKLRNLEWDSGEETEEAEGLLVDINENEKRIDFSRRLADKMRQIKGYQKLCDEVEKHRLVVYDNANPEHEKKLMRLWKLMKTDEELKSRKTNQWQSIGFQGDDPATDFRGMGMLGLDELLFIAKYDMDNCKRLFLISHHPVIGFPYAICGITITALTRDLLRSGLLKNHFYNALHGKPNMDNFHQVYCRIFILFCEFWEKEHPETIMDFNPIKAKFVERLEAYLKRPNANLFHATLNDIILY</sequence>
<dbReference type="PANTHER" id="PTHR12771:SF51">
    <property type="entry name" value="LD01482P"/>
    <property type="match status" value="1"/>
</dbReference>
<evidence type="ECO:0000313" key="2">
    <source>
        <dbReference type="Proteomes" id="UP000887540"/>
    </source>
</evidence>
<dbReference type="PANTHER" id="PTHR12771">
    <property type="entry name" value="ENGULFMENT AND CELL MOTILITY"/>
    <property type="match status" value="1"/>
</dbReference>
<feature type="domain" description="ELMO" evidence="1">
    <location>
        <begin position="127"/>
        <end position="283"/>
    </location>
</feature>
<evidence type="ECO:0000313" key="3">
    <source>
        <dbReference type="WBParaSite" id="ACRNAN_scaffold9931.g13955.t1"/>
    </source>
</evidence>
<evidence type="ECO:0000259" key="1">
    <source>
        <dbReference type="PROSITE" id="PS51335"/>
    </source>
</evidence>